<keyword evidence="2" id="KW-1003">Cell membrane</keyword>
<dbReference type="PANTHER" id="PTHR32322:SF18">
    <property type="entry name" value="S-ADENOSYLMETHIONINE_S-ADENOSYLHOMOCYSTEINE TRANSPORTER"/>
    <property type="match status" value="1"/>
</dbReference>
<comment type="subcellular location">
    <subcellularLocation>
        <location evidence="1">Cell membrane</location>
        <topology evidence="1">Multi-pass membrane protein</topology>
    </subcellularLocation>
</comment>
<evidence type="ECO:0000256" key="3">
    <source>
        <dbReference type="ARBA" id="ARBA00022692"/>
    </source>
</evidence>
<feature type="domain" description="EamA" evidence="7">
    <location>
        <begin position="146"/>
        <end position="277"/>
    </location>
</feature>
<evidence type="ECO:0000256" key="1">
    <source>
        <dbReference type="ARBA" id="ARBA00004651"/>
    </source>
</evidence>
<feature type="transmembrane region" description="Helical" evidence="6">
    <location>
        <begin position="119"/>
        <end position="140"/>
    </location>
</feature>
<evidence type="ECO:0000256" key="5">
    <source>
        <dbReference type="ARBA" id="ARBA00023136"/>
    </source>
</evidence>
<evidence type="ECO:0000313" key="8">
    <source>
        <dbReference type="EMBL" id="HGU41111.1"/>
    </source>
</evidence>
<keyword evidence="4 6" id="KW-1133">Transmembrane helix</keyword>
<feature type="transmembrane region" description="Helical" evidence="6">
    <location>
        <begin position="205"/>
        <end position="228"/>
    </location>
</feature>
<protein>
    <submittedName>
        <fullName evidence="8">DMT family transporter</fullName>
    </submittedName>
</protein>
<dbReference type="Pfam" id="PF00892">
    <property type="entry name" value="EamA"/>
    <property type="match status" value="2"/>
</dbReference>
<feature type="transmembrane region" description="Helical" evidence="6">
    <location>
        <begin position="240"/>
        <end position="257"/>
    </location>
</feature>
<feature type="transmembrane region" description="Helical" evidence="6">
    <location>
        <begin position="92"/>
        <end position="112"/>
    </location>
</feature>
<dbReference type="SUPFAM" id="SSF103481">
    <property type="entry name" value="Multidrug resistance efflux transporter EmrE"/>
    <property type="match status" value="2"/>
</dbReference>
<accession>A0A7C4WAL1</accession>
<keyword evidence="3 6" id="KW-0812">Transmembrane</keyword>
<evidence type="ECO:0000256" key="6">
    <source>
        <dbReference type="SAM" id="Phobius"/>
    </source>
</evidence>
<dbReference type="EMBL" id="DSZY01000035">
    <property type="protein sequence ID" value="HGU41111.1"/>
    <property type="molecule type" value="Genomic_DNA"/>
</dbReference>
<dbReference type="InterPro" id="IPR050638">
    <property type="entry name" value="AA-Vitamin_Transporters"/>
</dbReference>
<evidence type="ECO:0000256" key="4">
    <source>
        <dbReference type="ARBA" id="ARBA00022989"/>
    </source>
</evidence>
<proteinExistence type="predicted"/>
<feature type="transmembrane region" description="Helical" evidence="6">
    <location>
        <begin position="146"/>
        <end position="165"/>
    </location>
</feature>
<feature type="domain" description="EamA" evidence="7">
    <location>
        <begin position="5"/>
        <end position="135"/>
    </location>
</feature>
<dbReference type="AlphaFoldDB" id="A0A7C4WAL1"/>
<gene>
    <name evidence="8" type="ORF">ENT77_07935</name>
</gene>
<organism evidence="8">
    <name type="scientific">Fervidobacterium thailandense</name>
    <dbReference type="NCBI Taxonomy" id="1008305"/>
    <lineage>
        <taxon>Bacteria</taxon>
        <taxon>Thermotogati</taxon>
        <taxon>Thermotogota</taxon>
        <taxon>Thermotogae</taxon>
        <taxon>Thermotogales</taxon>
        <taxon>Fervidobacteriaceae</taxon>
        <taxon>Fervidobacterium</taxon>
    </lineage>
</organism>
<evidence type="ECO:0000256" key="2">
    <source>
        <dbReference type="ARBA" id="ARBA00022475"/>
    </source>
</evidence>
<name>A0A7C4WAL1_9BACT</name>
<dbReference type="GO" id="GO:0005886">
    <property type="term" value="C:plasma membrane"/>
    <property type="evidence" value="ECO:0007669"/>
    <property type="project" value="UniProtKB-SubCell"/>
</dbReference>
<reference evidence="8" key="1">
    <citation type="journal article" date="2020" name="mSystems">
        <title>Genome- and Community-Level Interaction Insights into Carbon Utilization and Element Cycling Functions of Hydrothermarchaeota in Hydrothermal Sediment.</title>
        <authorList>
            <person name="Zhou Z."/>
            <person name="Liu Y."/>
            <person name="Xu W."/>
            <person name="Pan J."/>
            <person name="Luo Z.H."/>
            <person name="Li M."/>
        </authorList>
    </citation>
    <scope>NUCLEOTIDE SEQUENCE [LARGE SCALE GENOMIC DNA]</scope>
    <source>
        <strain evidence="8">SpSt-609</strain>
    </source>
</reference>
<feature type="transmembrane region" description="Helical" evidence="6">
    <location>
        <begin position="177"/>
        <end position="199"/>
    </location>
</feature>
<dbReference type="PANTHER" id="PTHR32322">
    <property type="entry name" value="INNER MEMBRANE TRANSPORTER"/>
    <property type="match status" value="1"/>
</dbReference>
<feature type="transmembrane region" description="Helical" evidence="6">
    <location>
        <begin position="263"/>
        <end position="282"/>
    </location>
</feature>
<dbReference type="InterPro" id="IPR037185">
    <property type="entry name" value="EmrE-like"/>
</dbReference>
<sequence>MSLSVIISGLSISLIFGLSFLFTKNALDYVHPYTFLTYRFFVATIAVMVLSLLRIIKLSKKPYCRLWRVVIFQPVLYFTFETNGLRFTTSSEAGMLIAIIPIVVMLLSPALLKERVRWYQYLFGLMSFFGVSLIIGFSQFSFQGLLGKLLILGAVFSAALYNISSRKFSSEFKPEEITFFMMITGFVFFLFLSLVFGQFKLALQVPVIISALYLGIFSSVVAFFLVNFMLSRVSPTISSLFANLTTVVSVVAGNLIRRESIRTMQVIGMCLIIMALTANSYLRSSETSKK</sequence>
<feature type="transmembrane region" description="Helical" evidence="6">
    <location>
        <begin position="36"/>
        <end position="56"/>
    </location>
</feature>
<keyword evidence="5 6" id="KW-0472">Membrane</keyword>
<dbReference type="InterPro" id="IPR000620">
    <property type="entry name" value="EamA_dom"/>
</dbReference>
<comment type="caution">
    <text evidence="8">The sequence shown here is derived from an EMBL/GenBank/DDBJ whole genome shotgun (WGS) entry which is preliminary data.</text>
</comment>
<evidence type="ECO:0000259" key="7">
    <source>
        <dbReference type="Pfam" id="PF00892"/>
    </source>
</evidence>